<feature type="compositionally biased region" description="Basic and acidic residues" evidence="2">
    <location>
        <begin position="197"/>
        <end position="211"/>
    </location>
</feature>
<dbReference type="PANTHER" id="PTHR13049:SF2">
    <property type="entry name" value="COILED-COIL DOMAIN-CONTAINING PROTEIN 25"/>
    <property type="match status" value="1"/>
</dbReference>
<gene>
    <name evidence="4" type="ORF">C2857_007048</name>
</gene>
<proteinExistence type="inferred from homology"/>
<accession>A0A7S9KTU6</accession>
<evidence type="ECO:0000256" key="2">
    <source>
        <dbReference type="SAM" id="MobiDB-lite"/>
    </source>
</evidence>
<evidence type="ECO:0000313" key="4">
    <source>
        <dbReference type="EMBL" id="QPH02830.1"/>
    </source>
</evidence>
<reference evidence="4 5" key="1">
    <citation type="journal article" date="2018" name="PLoS Genet.">
        <title>Repeat elements organise 3D genome structure and mediate transcription in the filamentous fungus Epichloe festucae.</title>
        <authorList>
            <person name="Winter D.J."/>
            <person name="Ganley A.R.D."/>
            <person name="Young C.A."/>
            <person name="Liachko I."/>
            <person name="Schardl C.L."/>
            <person name="Dupont P.Y."/>
            <person name="Berry D."/>
            <person name="Ram A."/>
            <person name="Scott B."/>
            <person name="Cox M.P."/>
        </authorList>
    </citation>
    <scope>NUCLEOTIDE SEQUENCE [LARGE SCALE GENOMIC DNA]</scope>
    <source>
        <strain evidence="4 5">Fl1</strain>
    </source>
</reference>
<sequence length="245" mass="28552">MTTLSFLVVGRLGIPSAAHKRFQDRRKIGPSLNGILLQLFDCLPPGLIYAGKDKFENEDLIKHGWDEDIWFHVDKLSSAHIYLRMQDGQSWDSLPEDLVTDLAQLTKANSIEGNKRDNVTVIYTPWSNLRKDGSMDVGQVSFKDPRKVKRVLVPARENPVVNRLNKTRVEKKPDLRQDKDDRIKALRRNELAAQQQRRKDEARQAHEWKEKKWQKDHAYDDMFTDEVMAASSNQHRDADWEDDFM</sequence>
<keyword evidence="5" id="KW-1185">Reference proteome</keyword>
<evidence type="ECO:0000313" key="5">
    <source>
        <dbReference type="Proteomes" id="UP000594364"/>
    </source>
</evidence>
<comment type="similarity">
    <text evidence="1">Belongs to the CCDC25 family.</text>
</comment>
<dbReference type="EMBL" id="CP031387">
    <property type="protein sequence ID" value="QPH02830.1"/>
    <property type="molecule type" value="Genomic_DNA"/>
</dbReference>
<dbReference type="OrthoDB" id="200398at2759"/>
<dbReference type="PANTHER" id="PTHR13049">
    <property type="entry name" value="DUF814-RELATED"/>
    <property type="match status" value="1"/>
</dbReference>
<evidence type="ECO:0000259" key="3">
    <source>
        <dbReference type="Pfam" id="PF05670"/>
    </source>
</evidence>
<evidence type="ECO:0000256" key="1">
    <source>
        <dbReference type="ARBA" id="ARBA00008998"/>
    </source>
</evidence>
<dbReference type="Pfam" id="PF05670">
    <property type="entry name" value="NFACT-R_1"/>
    <property type="match status" value="1"/>
</dbReference>
<name>A0A7S9KTU6_EPIFF</name>
<feature type="region of interest" description="Disordered" evidence="2">
    <location>
        <begin position="192"/>
        <end position="211"/>
    </location>
</feature>
<organism evidence="4 5">
    <name type="scientific">Epichloe festucae (strain Fl1)</name>
    <dbReference type="NCBI Taxonomy" id="877507"/>
    <lineage>
        <taxon>Eukaryota</taxon>
        <taxon>Fungi</taxon>
        <taxon>Dikarya</taxon>
        <taxon>Ascomycota</taxon>
        <taxon>Pezizomycotina</taxon>
        <taxon>Sordariomycetes</taxon>
        <taxon>Hypocreomycetidae</taxon>
        <taxon>Hypocreales</taxon>
        <taxon>Clavicipitaceae</taxon>
        <taxon>Epichloe</taxon>
    </lineage>
</organism>
<dbReference type="AlphaFoldDB" id="A0A7S9KTU6"/>
<dbReference type="InterPro" id="IPR039730">
    <property type="entry name" value="Jlp2/Ccd25"/>
</dbReference>
<protein>
    <recommendedName>
        <fullName evidence="3">NFACT RNA-binding domain-containing protein</fullName>
    </recommendedName>
</protein>
<dbReference type="Proteomes" id="UP000594364">
    <property type="component" value="Chromosome 3"/>
</dbReference>
<dbReference type="InterPro" id="IPR008532">
    <property type="entry name" value="NFACT_RNA-bd"/>
</dbReference>
<feature type="domain" description="NFACT RNA-binding" evidence="3">
    <location>
        <begin position="47"/>
        <end position="144"/>
    </location>
</feature>